<organism evidence="1 2">
    <name type="scientific">Pluteus cervinus</name>
    <dbReference type="NCBI Taxonomy" id="181527"/>
    <lineage>
        <taxon>Eukaryota</taxon>
        <taxon>Fungi</taxon>
        <taxon>Dikarya</taxon>
        <taxon>Basidiomycota</taxon>
        <taxon>Agaricomycotina</taxon>
        <taxon>Agaricomycetes</taxon>
        <taxon>Agaricomycetidae</taxon>
        <taxon>Agaricales</taxon>
        <taxon>Pluteineae</taxon>
        <taxon>Pluteaceae</taxon>
        <taxon>Pluteus</taxon>
    </lineage>
</organism>
<accession>A0ACD3BH68</accession>
<evidence type="ECO:0000313" key="2">
    <source>
        <dbReference type="Proteomes" id="UP000308600"/>
    </source>
</evidence>
<dbReference type="EMBL" id="ML208259">
    <property type="protein sequence ID" value="TFK77458.1"/>
    <property type="molecule type" value="Genomic_DNA"/>
</dbReference>
<protein>
    <submittedName>
        <fullName evidence="1">Uncharacterized protein</fullName>
    </submittedName>
</protein>
<name>A0ACD3BH68_9AGAR</name>
<dbReference type="Proteomes" id="UP000308600">
    <property type="component" value="Unassembled WGS sequence"/>
</dbReference>
<reference evidence="1 2" key="1">
    <citation type="journal article" date="2019" name="Nat. Ecol. Evol.">
        <title>Megaphylogeny resolves global patterns of mushroom evolution.</title>
        <authorList>
            <person name="Varga T."/>
            <person name="Krizsan K."/>
            <person name="Foldi C."/>
            <person name="Dima B."/>
            <person name="Sanchez-Garcia M."/>
            <person name="Sanchez-Ramirez S."/>
            <person name="Szollosi G.J."/>
            <person name="Szarkandi J.G."/>
            <person name="Papp V."/>
            <person name="Albert L."/>
            <person name="Andreopoulos W."/>
            <person name="Angelini C."/>
            <person name="Antonin V."/>
            <person name="Barry K.W."/>
            <person name="Bougher N.L."/>
            <person name="Buchanan P."/>
            <person name="Buyck B."/>
            <person name="Bense V."/>
            <person name="Catcheside P."/>
            <person name="Chovatia M."/>
            <person name="Cooper J."/>
            <person name="Damon W."/>
            <person name="Desjardin D."/>
            <person name="Finy P."/>
            <person name="Geml J."/>
            <person name="Haridas S."/>
            <person name="Hughes K."/>
            <person name="Justo A."/>
            <person name="Karasinski D."/>
            <person name="Kautmanova I."/>
            <person name="Kiss B."/>
            <person name="Kocsube S."/>
            <person name="Kotiranta H."/>
            <person name="LaButti K.M."/>
            <person name="Lechner B.E."/>
            <person name="Liimatainen K."/>
            <person name="Lipzen A."/>
            <person name="Lukacs Z."/>
            <person name="Mihaltcheva S."/>
            <person name="Morgado L.N."/>
            <person name="Niskanen T."/>
            <person name="Noordeloos M.E."/>
            <person name="Ohm R.A."/>
            <person name="Ortiz-Santana B."/>
            <person name="Ovrebo C."/>
            <person name="Racz N."/>
            <person name="Riley R."/>
            <person name="Savchenko A."/>
            <person name="Shiryaev A."/>
            <person name="Soop K."/>
            <person name="Spirin V."/>
            <person name="Szebenyi C."/>
            <person name="Tomsovsky M."/>
            <person name="Tulloss R.E."/>
            <person name="Uehling J."/>
            <person name="Grigoriev I.V."/>
            <person name="Vagvolgyi C."/>
            <person name="Papp T."/>
            <person name="Martin F.M."/>
            <person name="Miettinen O."/>
            <person name="Hibbett D.S."/>
            <person name="Nagy L.G."/>
        </authorList>
    </citation>
    <scope>NUCLEOTIDE SEQUENCE [LARGE SCALE GENOMIC DNA]</scope>
    <source>
        <strain evidence="1 2">NL-1719</strain>
    </source>
</reference>
<proteinExistence type="predicted"/>
<keyword evidence="2" id="KW-1185">Reference proteome</keyword>
<sequence length="253" mass="27521">MTLITTTTTTSESNDASTSTSTSSEPVSIRITNGGKMKGWVSYALDHFETNENQPIVLHTLPAPAKSQNSGPLAGTITTMTTDTSLPEGGAGPSNRAPSRTSTTSSRSLAPSTSTVPRLISVTEIVKREYLKSLDAKRSTRLVGLHQYNEFGILSEDEDGEEDAGGTGGLEKDKTSKRAENIIDALQGKRFPHRKQTPYMRITLSQHELPDSLQNGATYQPPLKRKLSKSAKARARKRARTEQEEGSRDEMIT</sequence>
<evidence type="ECO:0000313" key="1">
    <source>
        <dbReference type="EMBL" id="TFK77458.1"/>
    </source>
</evidence>
<gene>
    <name evidence="1" type="ORF">BDN72DRAFT_830624</name>
</gene>